<evidence type="ECO:0008006" key="8">
    <source>
        <dbReference type="Google" id="ProtNLM"/>
    </source>
</evidence>
<dbReference type="InterPro" id="IPR036390">
    <property type="entry name" value="WH_DNA-bd_sf"/>
</dbReference>
<evidence type="ECO:0000313" key="6">
    <source>
        <dbReference type="EMBL" id="GAA3704155.1"/>
    </source>
</evidence>
<accession>A0ABP7DGT3</accession>
<keyword evidence="1" id="KW-0805">Transcription regulation</keyword>
<feature type="domain" description="HTH crp-type" evidence="5">
    <location>
        <begin position="137"/>
        <end position="203"/>
    </location>
</feature>
<evidence type="ECO:0000256" key="2">
    <source>
        <dbReference type="ARBA" id="ARBA00023125"/>
    </source>
</evidence>
<protein>
    <recommendedName>
        <fullName evidence="8">cAMP-binding domain of CRP or a regulatory subunit of cAMP-dependent protein kinases</fullName>
    </recommendedName>
</protein>
<keyword evidence="7" id="KW-1185">Reference proteome</keyword>
<dbReference type="Gene3D" id="2.60.120.10">
    <property type="entry name" value="Jelly Rolls"/>
    <property type="match status" value="1"/>
</dbReference>
<feature type="domain" description="Cyclic nucleotide-binding" evidence="4">
    <location>
        <begin position="3"/>
        <end position="123"/>
    </location>
</feature>
<dbReference type="Pfam" id="PF13545">
    <property type="entry name" value="HTH_Crp_2"/>
    <property type="match status" value="1"/>
</dbReference>
<name>A0ABP7DGT3_9ACTN</name>
<proteinExistence type="predicted"/>
<evidence type="ECO:0000256" key="1">
    <source>
        <dbReference type="ARBA" id="ARBA00023015"/>
    </source>
</evidence>
<dbReference type="CDD" id="cd00038">
    <property type="entry name" value="CAP_ED"/>
    <property type="match status" value="1"/>
</dbReference>
<evidence type="ECO:0000259" key="5">
    <source>
        <dbReference type="PROSITE" id="PS51063"/>
    </source>
</evidence>
<keyword evidence="2" id="KW-0238">DNA-binding</keyword>
<reference evidence="7" key="1">
    <citation type="journal article" date="2019" name="Int. J. Syst. Evol. Microbiol.">
        <title>The Global Catalogue of Microorganisms (GCM) 10K type strain sequencing project: providing services to taxonomists for standard genome sequencing and annotation.</title>
        <authorList>
            <consortium name="The Broad Institute Genomics Platform"/>
            <consortium name="The Broad Institute Genome Sequencing Center for Infectious Disease"/>
            <person name="Wu L."/>
            <person name="Ma J."/>
        </authorList>
    </citation>
    <scope>NUCLEOTIDE SEQUENCE [LARGE SCALE GENOMIC DNA]</scope>
    <source>
        <strain evidence="7">JCM 16904</strain>
    </source>
</reference>
<dbReference type="PROSITE" id="PS51063">
    <property type="entry name" value="HTH_CRP_2"/>
    <property type="match status" value="1"/>
</dbReference>
<dbReference type="PROSITE" id="PS50042">
    <property type="entry name" value="CNMP_BINDING_3"/>
    <property type="match status" value="1"/>
</dbReference>
<dbReference type="Pfam" id="PF00027">
    <property type="entry name" value="cNMP_binding"/>
    <property type="match status" value="1"/>
</dbReference>
<dbReference type="Gene3D" id="1.10.10.10">
    <property type="entry name" value="Winged helix-like DNA-binding domain superfamily/Winged helix DNA-binding domain"/>
    <property type="match status" value="1"/>
</dbReference>
<gene>
    <name evidence="6" type="ORF">GCM10022224_082200</name>
</gene>
<dbReference type="InterPro" id="IPR012318">
    <property type="entry name" value="HTH_CRP"/>
</dbReference>
<dbReference type="PANTHER" id="PTHR24567">
    <property type="entry name" value="CRP FAMILY TRANSCRIPTIONAL REGULATORY PROTEIN"/>
    <property type="match status" value="1"/>
</dbReference>
<sequence length="211" mass="22604">MPLLAGLPDERLRVLWEVSRPGEHPVGQVLCRAGDPATYLVLLLRGRVSATATTRAGRVVRHGEWDGPCALDKVALIDGGAHPATLTAVTPCAVRNLRRDRFLGLVDDAASVRRHVLRVLAGQARASQERFVAAATLPAEARLASWLLGEAAEHGVVTLPGGQEELAALLGVTRVTLNRALSRLRRDGLLTVTRGTVTLLAPELLERRAHG</sequence>
<dbReference type="SUPFAM" id="SSF46785">
    <property type="entry name" value="Winged helix' DNA-binding domain"/>
    <property type="match status" value="1"/>
</dbReference>
<evidence type="ECO:0000256" key="3">
    <source>
        <dbReference type="ARBA" id="ARBA00023163"/>
    </source>
</evidence>
<evidence type="ECO:0000313" key="7">
    <source>
        <dbReference type="Proteomes" id="UP001500902"/>
    </source>
</evidence>
<dbReference type="Proteomes" id="UP001500902">
    <property type="component" value="Unassembled WGS sequence"/>
</dbReference>
<keyword evidence="3" id="KW-0804">Transcription</keyword>
<dbReference type="SMART" id="SM00419">
    <property type="entry name" value="HTH_CRP"/>
    <property type="match status" value="1"/>
</dbReference>
<organism evidence="6 7">
    <name type="scientific">Nonomuraea antimicrobica</name>
    <dbReference type="NCBI Taxonomy" id="561173"/>
    <lineage>
        <taxon>Bacteria</taxon>
        <taxon>Bacillati</taxon>
        <taxon>Actinomycetota</taxon>
        <taxon>Actinomycetes</taxon>
        <taxon>Streptosporangiales</taxon>
        <taxon>Streptosporangiaceae</taxon>
        <taxon>Nonomuraea</taxon>
    </lineage>
</organism>
<dbReference type="InterPro" id="IPR000595">
    <property type="entry name" value="cNMP-bd_dom"/>
</dbReference>
<dbReference type="EMBL" id="BAAAZP010000178">
    <property type="protein sequence ID" value="GAA3704155.1"/>
    <property type="molecule type" value="Genomic_DNA"/>
</dbReference>
<dbReference type="SMART" id="SM00100">
    <property type="entry name" value="cNMP"/>
    <property type="match status" value="1"/>
</dbReference>
<dbReference type="InterPro" id="IPR036388">
    <property type="entry name" value="WH-like_DNA-bd_sf"/>
</dbReference>
<dbReference type="InterPro" id="IPR014710">
    <property type="entry name" value="RmlC-like_jellyroll"/>
</dbReference>
<dbReference type="InterPro" id="IPR050397">
    <property type="entry name" value="Env_Response_Regulators"/>
</dbReference>
<dbReference type="SUPFAM" id="SSF51206">
    <property type="entry name" value="cAMP-binding domain-like"/>
    <property type="match status" value="1"/>
</dbReference>
<comment type="caution">
    <text evidence="6">The sequence shown here is derived from an EMBL/GenBank/DDBJ whole genome shotgun (WGS) entry which is preliminary data.</text>
</comment>
<dbReference type="InterPro" id="IPR018490">
    <property type="entry name" value="cNMP-bd_dom_sf"/>
</dbReference>
<evidence type="ECO:0000259" key="4">
    <source>
        <dbReference type="PROSITE" id="PS50042"/>
    </source>
</evidence>
<dbReference type="PANTHER" id="PTHR24567:SF74">
    <property type="entry name" value="HTH-TYPE TRANSCRIPTIONAL REGULATOR ARCR"/>
    <property type="match status" value="1"/>
</dbReference>